<keyword evidence="4 6" id="KW-1133">Transmembrane helix</keyword>
<sequence>MQSQNAAKKSFIIIILVTIIFALAGYGASFLQKPQWKAEAKIYQPTTNQLGNYYALASMYQFIQGKNEPETLLVNKVYDEFKRQLSAYDNIRQFWLESSYYKQRETGNVQNDEALLEQLVKTVKFSTALKGQAETLSIQLDNPKQALEMLNAFIAQSNLAAREVIYNELIGQWKNLFNQVNSAAQLKLGATLQGNALGTQDWQGKLNMMKSVNPLDNNLSAYRYLKSPTQPLNPERSVLYWVLCAGGLGLVVGMFLANTFTRKTKKESVEE</sequence>
<keyword evidence="5 6" id="KW-0472">Membrane</keyword>
<feature type="transmembrane region" description="Helical" evidence="6">
    <location>
        <begin position="238"/>
        <end position="257"/>
    </location>
</feature>
<comment type="subcellular location">
    <subcellularLocation>
        <location evidence="1">Cell membrane</location>
        <topology evidence="1">Multi-pass membrane protein</topology>
    </subcellularLocation>
</comment>
<dbReference type="SUPFAM" id="SSF160355">
    <property type="entry name" value="Bacterial polysaccharide co-polymerase-like"/>
    <property type="match status" value="1"/>
</dbReference>
<dbReference type="Gene3D" id="3.30.1890.10">
    <property type="entry name" value="FepE-like"/>
    <property type="match status" value="1"/>
</dbReference>
<keyword evidence="2" id="KW-1003">Cell membrane</keyword>
<feature type="domain" description="Polysaccharide chain length determinant N-terminal" evidence="7">
    <location>
        <begin position="8"/>
        <end position="77"/>
    </location>
</feature>
<reference evidence="8 9" key="1">
    <citation type="submission" date="2018-02" db="EMBL/GenBank/DDBJ databases">
        <title>Classification genera of Pasteurellaceae by whole genome sequence comparison.</title>
        <authorList>
            <person name="Christensen H."/>
        </authorList>
    </citation>
    <scope>NUCLEOTIDE SEQUENCE [LARGE SCALE GENOMIC DNA]</scope>
    <source>
        <strain evidence="8 9">20186H4H1</strain>
    </source>
</reference>
<evidence type="ECO:0000256" key="1">
    <source>
        <dbReference type="ARBA" id="ARBA00004651"/>
    </source>
</evidence>
<gene>
    <name evidence="8" type="ORF">C3Z13_08225</name>
</gene>
<dbReference type="Proteomes" id="UP000237229">
    <property type="component" value="Unassembled WGS sequence"/>
</dbReference>
<proteinExistence type="predicted"/>
<keyword evidence="3 6" id="KW-0812">Transmembrane</keyword>
<dbReference type="RefSeq" id="WP_103855596.1">
    <property type="nucleotide sequence ID" value="NZ_CBCSDH010000029.1"/>
</dbReference>
<name>A0ABX4ZS41_9PAST</name>
<dbReference type="EMBL" id="PQVI01000102">
    <property type="protein sequence ID" value="POY42025.1"/>
    <property type="molecule type" value="Genomic_DNA"/>
</dbReference>
<evidence type="ECO:0000256" key="3">
    <source>
        <dbReference type="ARBA" id="ARBA00022692"/>
    </source>
</evidence>
<evidence type="ECO:0000256" key="2">
    <source>
        <dbReference type="ARBA" id="ARBA00022475"/>
    </source>
</evidence>
<protein>
    <submittedName>
        <fullName evidence="8">LPS chain length-determining protein</fullName>
    </submittedName>
</protein>
<feature type="transmembrane region" description="Helical" evidence="6">
    <location>
        <begin position="12"/>
        <end position="31"/>
    </location>
</feature>
<evidence type="ECO:0000256" key="5">
    <source>
        <dbReference type="ARBA" id="ARBA00023136"/>
    </source>
</evidence>
<evidence type="ECO:0000259" key="7">
    <source>
        <dbReference type="Pfam" id="PF02706"/>
    </source>
</evidence>
<keyword evidence="9" id="KW-1185">Reference proteome</keyword>
<evidence type="ECO:0000256" key="6">
    <source>
        <dbReference type="SAM" id="Phobius"/>
    </source>
</evidence>
<evidence type="ECO:0000313" key="9">
    <source>
        <dbReference type="Proteomes" id="UP000237229"/>
    </source>
</evidence>
<comment type="caution">
    <text evidence="8">The sequence shown here is derived from an EMBL/GenBank/DDBJ whole genome shotgun (WGS) entry which is preliminary data.</text>
</comment>
<evidence type="ECO:0000256" key="4">
    <source>
        <dbReference type="ARBA" id="ARBA00022989"/>
    </source>
</evidence>
<organism evidence="8 9">
    <name type="scientific">Avibacterium endocarditidis</name>
    <dbReference type="NCBI Taxonomy" id="380674"/>
    <lineage>
        <taxon>Bacteria</taxon>
        <taxon>Pseudomonadati</taxon>
        <taxon>Pseudomonadota</taxon>
        <taxon>Gammaproteobacteria</taxon>
        <taxon>Pasteurellales</taxon>
        <taxon>Pasteurellaceae</taxon>
        <taxon>Avibacterium</taxon>
    </lineage>
</organism>
<dbReference type="PANTHER" id="PTHR32309:SF16">
    <property type="entry name" value="ECA POLYSACCHARIDE CHAIN LENGTH MODULATION PROTEIN"/>
    <property type="match status" value="1"/>
</dbReference>
<dbReference type="InterPro" id="IPR003856">
    <property type="entry name" value="LPS_length_determ_N"/>
</dbReference>
<evidence type="ECO:0000313" key="8">
    <source>
        <dbReference type="EMBL" id="POY42025.1"/>
    </source>
</evidence>
<dbReference type="PANTHER" id="PTHR32309">
    <property type="entry name" value="TYROSINE-PROTEIN KINASE"/>
    <property type="match status" value="1"/>
</dbReference>
<accession>A0ABX4ZS41</accession>
<dbReference type="InterPro" id="IPR050445">
    <property type="entry name" value="Bact_polysacc_biosynth/exp"/>
</dbReference>
<dbReference type="Pfam" id="PF02706">
    <property type="entry name" value="Wzz"/>
    <property type="match status" value="1"/>
</dbReference>